<comment type="caution">
    <text evidence="1">The sequence shown here is derived from an EMBL/GenBank/DDBJ whole genome shotgun (WGS) entry which is preliminary data.</text>
</comment>
<protein>
    <submittedName>
        <fullName evidence="1">Uncharacterized protein</fullName>
    </submittedName>
</protein>
<proteinExistence type="predicted"/>
<reference evidence="1 2" key="1">
    <citation type="submission" date="2021-07" db="EMBL/GenBank/DDBJ databases">
        <title>The Aristolochia fimbriata genome: insights into angiosperm evolution, floral development and chemical biosynthesis.</title>
        <authorList>
            <person name="Jiao Y."/>
        </authorList>
    </citation>
    <scope>NUCLEOTIDE SEQUENCE [LARGE SCALE GENOMIC DNA]</scope>
    <source>
        <strain evidence="1">IBCAS-2021</strain>
        <tissue evidence="1">Leaf</tissue>
    </source>
</reference>
<keyword evidence="2" id="KW-1185">Reference proteome</keyword>
<evidence type="ECO:0000313" key="2">
    <source>
        <dbReference type="Proteomes" id="UP000825729"/>
    </source>
</evidence>
<dbReference type="AlphaFoldDB" id="A0AAV7F2B9"/>
<sequence>MGAVLFYSETLGKTKKTWKEESVSAVNEFQYIATVVYFYEVTIDECLSFLQWRMSRWGDGITEPKIQKQIGGIDFSPWLESTLQRRDRVMNGSELGSICSPVVGFMAHGTHSTTSKELRRFYPLHPLSLSLCAVSLSFEFFSHSFSHMETDRVQFTPINGEKESGDVQPPLKAAAFSDGRGGLCWMEKQGTCMTF</sequence>
<gene>
    <name evidence="1" type="ORF">H6P81_008077</name>
</gene>
<dbReference type="EMBL" id="JAINDJ010000003">
    <property type="protein sequence ID" value="KAG9455173.1"/>
    <property type="molecule type" value="Genomic_DNA"/>
</dbReference>
<organism evidence="1 2">
    <name type="scientific">Aristolochia fimbriata</name>
    <name type="common">White veined hardy Dutchman's pipe vine</name>
    <dbReference type="NCBI Taxonomy" id="158543"/>
    <lineage>
        <taxon>Eukaryota</taxon>
        <taxon>Viridiplantae</taxon>
        <taxon>Streptophyta</taxon>
        <taxon>Embryophyta</taxon>
        <taxon>Tracheophyta</taxon>
        <taxon>Spermatophyta</taxon>
        <taxon>Magnoliopsida</taxon>
        <taxon>Magnoliidae</taxon>
        <taxon>Piperales</taxon>
        <taxon>Aristolochiaceae</taxon>
        <taxon>Aristolochia</taxon>
    </lineage>
</organism>
<name>A0AAV7F2B9_ARIFI</name>
<accession>A0AAV7F2B9</accession>
<dbReference type="Proteomes" id="UP000825729">
    <property type="component" value="Unassembled WGS sequence"/>
</dbReference>
<evidence type="ECO:0000313" key="1">
    <source>
        <dbReference type="EMBL" id="KAG9455173.1"/>
    </source>
</evidence>